<organism evidence="2 3">
    <name type="scientific">Dibothriocephalus latus</name>
    <name type="common">Fish tapeworm</name>
    <name type="synonym">Diphyllobothrium latum</name>
    <dbReference type="NCBI Taxonomy" id="60516"/>
    <lineage>
        <taxon>Eukaryota</taxon>
        <taxon>Metazoa</taxon>
        <taxon>Spiralia</taxon>
        <taxon>Lophotrochozoa</taxon>
        <taxon>Platyhelminthes</taxon>
        <taxon>Cestoda</taxon>
        <taxon>Eucestoda</taxon>
        <taxon>Diphyllobothriidea</taxon>
        <taxon>Diphyllobothriidae</taxon>
        <taxon>Dibothriocephalus</taxon>
    </lineage>
</organism>
<reference evidence="2 3" key="1">
    <citation type="submission" date="2018-11" db="EMBL/GenBank/DDBJ databases">
        <authorList>
            <consortium name="Pathogen Informatics"/>
        </authorList>
    </citation>
    <scope>NUCLEOTIDE SEQUENCE [LARGE SCALE GENOMIC DNA]</scope>
</reference>
<dbReference type="Proteomes" id="UP000281553">
    <property type="component" value="Unassembled WGS sequence"/>
</dbReference>
<dbReference type="EMBL" id="UYRU01101385">
    <property type="protein sequence ID" value="VDN41430.1"/>
    <property type="molecule type" value="Genomic_DNA"/>
</dbReference>
<accession>A0A3P7NLR6</accession>
<evidence type="ECO:0000313" key="3">
    <source>
        <dbReference type="Proteomes" id="UP000281553"/>
    </source>
</evidence>
<feature type="region of interest" description="Disordered" evidence="1">
    <location>
        <begin position="1"/>
        <end position="57"/>
    </location>
</feature>
<feature type="compositionally biased region" description="Polar residues" evidence="1">
    <location>
        <begin position="11"/>
        <end position="25"/>
    </location>
</feature>
<evidence type="ECO:0000313" key="2">
    <source>
        <dbReference type="EMBL" id="VDN41430.1"/>
    </source>
</evidence>
<protein>
    <submittedName>
        <fullName evidence="2">Uncharacterized protein</fullName>
    </submittedName>
</protein>
<proteinExistence type="predicted"/>
<dbReference type="AlphaFoldDB" id="A0A3P7NLR6"/>
<keyword evidence="3" id="KW-1185">Reference proteome</keyword>
<sequence length="158" mass="17349">MNPTLHRVKSHSWNALTLTDPTNPTEAPVKEEGEPVEKPSLVSPTPSEANPPPKPAIVVPKIDITPPDAAPETVSKDDACSPFGENTLFIFMKSQGSQVNISDFHSTGSIASVCVDADRAAEMAENEELHRDLDHPKTQPGEKDCEFTFHHFYQNGYR</sequence>
<dbReference type="OrthoDB" id="10595813at2759"/>
<feature type="compositionally biased region" description="Basic residues" evidence="1">
    <location>
        <begin position="1"/>
        <end position="10"/>
    </location>
</feature>
<feature type="compositionally biased region" description="Basic and acidic residues" evidence="1">
    <location>
        <begin position="28"/>
        <end position="37"/>
    </location>
</feature>
<name>A0A3P7NLR6_DIBLA</name>
<evidence type="ECO:0000256" key="1">
    <source>
        <dbReference type="SAM" id="MobiDB-lite"/>
    </source>
</evidence>
<gene>
    <name evidence="2" type="ORF">DILT_LOCUS18544</name>
</gene>